<evidence type="ECO:0000259" key="3">
    <source>
        <dbReference type="Pfam" id="PF03372"/>
    </source>
</evidence>
<gene>
    <name evidence="4" type="ORF">CRI94_04295</name>
</gene>
<evidence type="ECO:0000256" key="2">
    <source>
        <dbReference type="SAM" id="Phobius"/>
    </source>
</evidence>
<keyword evidence="2" id="KW-0812">Transmembrane</keyword>
<dbReference type="AlphaFoldDB" id="A0A2A8D001"/>
<dbReference type="Gene3D" id="3.60.10.10">
    <property type="entry name" value="Endonuclease/exonuclease/phosphatase"/>
    <property type="match status" value="1"/>
</dbReference>
<sequence>MTYFWIALHVVTVSLGLSMAVGTALSLSRHPHWFIRGWDFPRPLIASLAAISGIIFMLRFYNGGFWDIAFLAVMGLTVAWQIRRIAPYLPVMPRPVDWARRPRQENTLRIVSSNVMQENEGYQTWIDVVRAADPDVILALEVDAEWEKAMLSLRDDYPHVVAQPQDNYYGMMLLSRLPLVDPEIRTLVEDDVPSLKTQIEMRNGQTVTFYGVHPRPPEPIRDNHAEERDAEVVLLGREMKEVDGSVPTVVAGDFNDVAWSHTTDLFIQLSGLLDPRKGRGIFNTFHAEYPIFRFPLDHIFHSNHFKLVNLQLLDYVGSDHFPVCTELHYEWRAPEDQPEPEPSSDDVEEAQEKVERAAESQH</sequence>
<keyword evidence="2" id="KW-0472">Membrane</keyword>
<dbReference type="InterPro" id="IPR036691">
    <property type="entry name" value="Endo/exonu/phosph_ase_sf"/>
</dbReference>
<dbReference type="GO" id="GO:0004519">
    <property type="term" value="F:endonuclease activity"/>
    <property type="evidence" value="ECO:0007669"/>
    <property type="project" value="UniProtKB-KW"/>
</dbReference>
<evidence type="ECO:0000313" key="4">
    <source>
        <dbReference type="EMBL" id="PEN14265.1"/>
    </source>
</evidence>
<organism evidence="4 5">
    <name type="scientific">Longibacter salinarum</name>
    <dbReference type="NCBI Taxonomy" id="1850348"/>
    <lineage>
        <taxon>Bacteria</taxon>
        <taxon>Pseudomonadati</taxon>
        <taxon>Rhodothermota</taxon>
        <taxon>Rhodothermia</taxon>
        <taxon>Rhodothermales</taxon>
        <taxon>Salisaetaceae</taxon>
        <taxon>Longibacter</taxon>
    </lineage>
</organism>
<evidence type="ECO:0000256" key="1">
    <source>
        <dbReference type="SAM" id="MobiDB-lite"/>
    </source>
</evidence>
<dbReference type="RefSeq" id="WP_098074444.1">
    <property type="nucleotide sequence ID" value="NZ_PDEQ01000002.1"/>
</dbReference>
<feature type="domain" description="Endonuclease/exonuclease/phosphatase" evidence="3">
    <location>
        <begin position="123"/>
        <end position="320"/>
    </location>
</feature>
<feature type="transmembrane region" description="Helical" evidence="2">
    <location>
        <begin position="6"/>
        <end position="28"/>
    </location>
</feature>
<feature type="compositionally biased region" description="Basic and acidic residues" evidence="1">
    <location>
        <begin position="350"/>
        <end position="362"/>
    </location>
</feature>
<accession>A0A2A8D001</accession>
<evidence type="ECO:0000313" key="5">
    <source>
        <dbReference type="Proteomes" id="UP000220102"/>
    </source>
</evidence>
<keyword evidence="4" id="KW-0255">Endonuclease</keyword>
<feature type="region of interest" description="Disordered" evidence="1">
    <location>
        <begin position="332"/>
        <end position="362"/>
    </location>
</feature>
<dbReference type="Proteomes" id="UP000220102">
    <property type="component" value="Unassembled WGS sequence"/>
</dbReference>
<dbReference type="GO" id="GO:0016020">
    <property type="term" value="C:membrane"/>
    <property type="evidence" value="ECO:0007669"/>
    <property type="project" value="GOC"/>
</dbReference>
<dbReference type="SUPFAM" id="SSF56219">
    <property type="entry name" value="DNase I-like"/>
    <property type="match status" value="1"/>
</dbReference>
<dbReference type="InterPro" id="IPR005135">
    <property type="entry name" value="Endo/exonuclease/phosphatase"/>
</dbReference>
<dbReference type="PANTHER" id="PTHR14859:SF15">
    <property type="entry name" value="ENDONUCLEASE_EXONUCLEASE_PHOSPHATASE DOMAIN-CONTAINING PROTEIN"/>
    <property type="match status" value="1"/>
</dbReference>
<dbReference type="PANTHER" id="PTHR14859">
    <property type="entry name" value="CALCOFLUOR WHITE HYPERSENSITIVE PROTEIN PRECURSOR"/>
    <property type="match status" value="1"/>
</dbReference>
<keyword evidence="2" id="KW-1133">Transmembrane helix</keyword>
<comment type="caution">
    <text evidence="4">The sequence shown here is derived from an EMBL/GenBank/DDBJ whole genome shotgun (WGS) entry which is preliminary data.</text>
</comment>
<dbReference type="EMBL" id="PDEQ01000002">
    <property type="protein sequence ID" value="PEN14265.1"/>
    <property type="molecule type" value="Genomic_DNA"/>
</dbReference>
<proteinExistence type="predicted"/>
<feature type="transmembrane region" description="Helical" evidence="2">
    <location>
        <begin position="64"/>
        <end position="82"/>
    </location>
</feature>
<feature type="transmembrane region" description="Helical" evidence="2">
    <location>
        <begin position="40"/>
        <end position="58"/>
    </location>
</feature>
<reference evidence="4 5" key="1">
    <citation type="submission" date="2017-10" db="EMBL/GenBank/DDBJ databases">
        <title>Draft genome of Longibacter Salinarum.</title>
        <authorList>
            <person name="Goh K.M."/>
            <person name="Shamsir M.S."/>
            <person name="Lim S.W."/>
        </authorList>
    </citation>
    <scope>NUCLEOTIDE SEQUENCE [LARGE SCALE GENOMIC DNA]</scope>
    <source>
        <strain evidence="4 5">KCTC 52045</strain>
    </source>
</reference>
<keyword evidence="5" id="KW-1185">Reference proteome</keyword>
<protein>
    <submittedName>
        <fullName evidence="4">Endonuclease</fullName>
    </submittedName>
</protein>
<feature type="compositionally biased region" description="Acidic residues" evidence="1">
    <location>
        <begin position="336"/>
        <end position="349"/>
    </location>
</feature>
<name>A0A2A8D001_9BACT</name>
<dbReference type="GO" id="GO:0006506">
    <property type="term" value="P:GPI anchor biosynthetic process"/>
    <property type="evidence" value="ECO:0007669"/>
    <property type="project" value="TreeGrafter"/>
</dbReference>
<dbReference type="InterPro" id="IPR051916">
    <property type="entry name" value="GPI-anchor_lipid_remodeler"/>
</dbReference>
<keyword evidence="4" id="KW-0540">Nuclease</keyword>
<keyword evidence="4" id="KW-0378">Hydrolase</keyword>
<dbReference type="Pfam" id="PF03372">
    <property type="entry name" value="Exo_endo_phos"/>
    <property type="match status" value="1"/>
</dbReference>